<dbReference type="CDD" id="cd00254">
    <property type="entry name" value="LT-like"/>
    <property type="match status" value="1"/>
</dbReference>
<keyword evidence="1" id="KW-0812">Transmembrane</keyword>
<sequence length="235" mass="25876">MKREERKVLDLRKGYTIDEVEELRNGRLIKMSSIEYPSYKGRRKAKTRRTTTMALVFATAVVLAVLSLASSAARAEEPSIVKEPEPLIKEMVEPMQTVGEDSMEAEKIEAALIEQGYFREDVPLSYELQDVLRTASEANGIPYHVALGLIETESGFDPEAVSSAGCYGLAQLNPTYFPSGLSPADNLTTGMDYLGYQLECHNGDLEAALTAYNAGHDTGARWYAEAVLGAAEKWQ</sequence>
<feature type="transmembrane region" description="Helical" evidence="1">
    <location>
        <begin position="52"/>
        <end position="73"/>
    </location>
</feature>
<dbReference type="Proteomes" id="UP001211006">
    <property type="component" value="Unassembled WGS sequence"/>
</dbReference>
<keyword evidence="1" id="KW-0472">Membrane</keyword>
<feature type="domain" description="Transglycosylase SLT" evidence="2">
    <location>
        <begin position="133"/>
        <end position="226"/>
    </location>
</feature>
<evidence type="ECO:0000256" key="1">
    <source>
        <dbReference type="SAM" id="Phobius"/>
    </source>
</evidence>
<organism evidence="3 4">
    <name type="scientific">Flavonifractor plautii</name>
    <name type="common">Fusobacterium plautii</name>
    <dbReference type="NCBI Taxonomy" id="292800"/>
    <lineage>
        <taxon>Bacteria</taxon>
        <taxon>Bacillati</taxon>
        <taxon>Bacillota</taxon>
        <taxon>Clostridia</taxon>
        <taxon>Eubacteriales</taxon>
        <taxon>Oscillospiraceae</taxon>
        <taxon>Flavonifractor</taxon>
    </lineage>
</organism>
<protein>
    <submittedName>
        <fullName evidence="3">Lytic transglycosylase domain-containing protein</fullName>
    </submittedName>
</protein>
<keyword evidence="1" id="KW-1133">Transmembrane helix</keyword>
<accession>A0AAW6BZI4</accession>
<dbReference type="EMBL" id="JAQLWO010000003">
    <property type="protein sequence ID" value="MDB7905172.1"/>
    <property type="molecule type" value="Genomic_DNA"/>
</dbReference>
<evidence type="ECO:0000313" key="3">
    <source>
        <dbReference type="EMBL" id="MDB7905172.1"/>
    </source>
</evidence>
<dbReference type="PANTHER" id="PTHR37423">
    <property type="entry name" value="SOLUBLE LYTIC MUREIN TRANSGLYCOSYLASE-RELATED"/>
    <property type="match status" value="1"/>
</dbReference>
<gene>
    <name evidence="3" type="ORF">PND83_04190</name>
</gene>
<dbReference type="Gene3D" id="1.10.530.10">
    <property type="match status" value="1"/>
</dbReference>
<dbReference type="Pfam" id="PF01464">
    <property type="entry name" value="SLT"/>
    <property type="match status" value="1"/>
</dbReference>
<reference evidence="3" key="1">
    <citation type="submission" date="2023-01" db="EMBL/GenBank/DDBJ databases">
        <title>Human gut microbiome strain richness.</title>
        <authorList>
            <person name="Chen-Liaw A."/>
        </authorList>
    </citation>
    <scope>NUCLEOTIDE SEQUENCE</scope>
    <source>
        <strain evidence="3">2225st1_A6_2225SCRN_200828</strain>
    </source>
</reference>
<comment type="caution">
    <text evidence="3">The sequence shown here is derived from an EMBL/GenBank/DDBJ whole genome shotgun (WGS) entry which is preliminary data.</text>
</comment>
<dbReference type="AlphaFoldDB" id="A0AAW6BZI4"/>
<evidence type="ECO:0000259" key="2">
    <source>
        <dbReference type="Pfam" id="PF01464"/>
    </source>
</evidence>
<dbReference type="InterPro" id="IPR023346">
    <property type="entry name" value="Lysozyme-like_dom_sf"/>
</dbReference>
<dbReference type="InterPro" id="IPR008258">
    <property type="entry name" value="Transglycosylase_SLT_dom_1"/>
</dbReference>
<dbReference type="SUPFAM" id="SSF53955">
    <property type="entry name" value="Lysozyme-like"/>
    <property type="match status" value="1"/>
</dbReference>
<evidence type="ECO:0000313" key="4">
    <source>
        <dbReference type="Proteomes" id="UP001211006"/>
    </source>
</evidence>
<dbReference type="RefSeq" id="WP_196031959.1">
    <property type="nucleotide sequence ID" value="NZ_JADPFI010000072.1"/>
</dbReference>
<name>A0AAW6BZI4_FLAPL</name>
<dbReference type="PANTHER" id="PTHR37423:SF2">
    <property type="entry name" value="MEMBRANE-BOUND LYTIC MUREIN TRANSGLYCOSYLASE C"/>
    <property type="match status" value="1"/>
</dbReference>
<proteinExistence type="predicted"/>